<feature type="coiled-coil region" evidence="1">
    <location>
        <begin position="169"/>
        <end position="196"/>
    </location>
</feature>
<protein>
    <recommendedName>
        <fullName evidence="5">DUF5667 domain-containing protein</fullName>
    </recommendedName>
</protein>
<evidence type="ECO:0000313" key="3">
    <source>
        <dbReference type="EMBL" id="OIO65780.1"/>
    </source>
</evidence>
<feature type="transmembrane region" description="Helical" evidence="2">
    <location>
        <begin position="12"/>
        <end position="34"/>
    </location>
</feature>
<evidence type="ECO:0008006" key="5">
    <source>
        <dbReference type="Google" id="ProtNLM"/>
    </source>
</evidence>
<keyword evidence="1" id="KW-0175">Coiled coil</keyword>
<comment type="caution">
    <text evidence="3">The sequence shown here is derived from an EMBL/GenBank/DDBJ whole genome shotgun (WGS) entry which is preliminary data.</text>
</comment>
<sequence>MISNFYSKIPKRVRILILFIFIILLAYFVLRFLIVDVKNVPEDFLRARQEASLIAQDIVTISNESTNSLGEIVRLDKERKYTEALVLISKELERNRQARERAIKLSVQLETMAKNLAEISPASAGQKALEAISSETALISRLITYNDYLTQLLEILRGKFLGKTDGDRIAELITKINDEARAINDLNQKFNDTMNEFDLK</sequence>
<keyword evidence="2" id="KW-0472">Membrane</keyword>
<keyword evidence="2" id="KW-0812">Transmembrane</keyword>
<dbReference type="Proteomes" id="UP000182693">
    <property type="component" value="Unassembled WGS sequence"/>
</dbReference>
<reference evidence="3 4" key="1">
    <citation type="journal article" date="2016" name="Environ. Microbiol.">
        <title>Genomic resolution of a cold subsurface aquifer community provides metabolic insights for novel microbes adapted to high CO concentrations.</title>
        <authorList>
            <person name="Probst A.J."/>
            <person name="Castelle C.J."/>
            <person name="Singh A."/>
            <person name="Brown C.T."/>
            <person name="Anantharaman K."/>
            <person name="Sharon I."/>
            <person name="Hug L.A."/>
            <person name="Burstein D."/>
            <person name="Emerson J.B."/>
            <person name="Thomas B.C."/>
            <person name="Banfield J.F."/>
        </authorList>
    </citation>
    <scope>NUCLEOTIDE SEQUENCE [LARGE SCALE GENOMIC DNA]</scope>
    <source>
        <strain evidence="3">CG1_02_39_135</strain>
    </source>
</reference>
<evidence type="ECO:0000313" key="4">
    <source>
        <dbReference type="Proteomes" id="UP000182693"/>
    </source>
</evidence>
<gene>
    <name evidence="3" type="ORF">AUJ30_00455</name>
</gene>
<name>A0A1J4XVL3_9BACT</name>
<dbReference type="AlphaFoldDB" id="A0A1J4XVL3"/>
<accession>A0A1J4XVL3</accession>
<evidence type="ECO:0000256" key="2">
    <source>
        <dbReference type="SAM" id="Phobius"/>
    </source>
</evidence>
<organism evidence="3 4">
    <name type="scientific">Candidatus Wolfebacteria bacterium CG1_02_39_135</name>
    <dbReference type="NCBI Taxonomy" id="1805425"/>
    <lineage>
        <taxon>Bacteria</taxon>
        <taxon>Candidatus Wolfeibacteriota</taxon>
    </lineage>
</organism>
<evidence type="ECO:0000256" key="1">
    <source>
        <dbReference type="SAM" id="Coils"/>
    </source>
</evidence>
<keyword evidence="2" id="KW-1133">Transmembrane helix</keyword>
<dbReference type="EMBL" id="MNWX01000007">
    <property type="protein sequence ID" value="OIO65780.1"/>
    <property type="molecule type" value="Genomic_DNA"/>
</dbReference>
<proteinExistence type="predicted"/>